<dbReference type="SMART" id="SM00387">
    <property type="entry name" value="HATPase_c"/>
    <property type="match status" value="1"/>
</dbReference>
<dbReference type="Gene3D" id="3.30.565.10">
    <property type="entry name" value="Histidine kinase-like ATPase, C-terminal domain"/>
    <property type="match status" value="1"/>
</dbReference>
<dbReference type="Gene3D" id="1.10.287.130">
    <property type="match status" value="1"/>
</dbReference>
<sequence length="350" mass="39243">MRKFRLIPKILLGILGVSTVIAAAWTGAYFASKLIFHSFGTPSTEYVSQLILMLLQLVILFCLMAIIGSATNGKERAFYTPIITAIRQISKGDFKVVLDNDRRYGQFNGIVEGINEMASELSRMETMRQDFISNVSHEIQSPLTSIRGFAQALRNESLSSGSRRHYLDIIEAESTRLSGLSENLLKLSALEADSFPFERKAYRLDKQLREMILVAEPQWLGKTIEVEAELEEIHVYAVEDLMSQVWTNLLHNSIKFTPEGGCIHIRLYSLEKTIEVEIKDSGIGIAEEELPRIFERFYKVDQARTASEGGSGLGLSLVKKIVEIHEGNVAVRSRPGEGTVFVVSLPLQMK</sequence>
<dbReference type="PRINTS" id="PR00344">
    <property type="entry name" value="BCTRLSENSOR"/>
</dbReference>
<dbReference type="Proteomes" id="UP000463051">
    <property type="component" value="Unassembled WGS sequence"/>
</dbReference>
<evidence type="ECO:0000313" key="13">
    <source>
        <dbReference type="EMBL" id="MRN54211.1"/>
    </source>
</evidence>
<keyword evidence="7 13" id="KW-0418">Kinase</keyword>
<evidence type="ECO:0000256" key="4">
    <source>
        <dbReference type="ARBA" id="ARBA00022553"/>
    </source>
</evidence>
<keyword evidence="9" id="KW-0902">Two-component regulatory system</keyword>
<comment type="subcellular location">
    <subcellularLocation>
        <location evidence="2">Cell membrane</location>
        <topology evidence="2">Multi-pass membrane protein</topology>
    </subcellularLocation>
</comment>
<accession>A0A7X2H622</accession>
<dbReference type="PANTHER" id="PTHR43711:SF1">
    <property type="entry name" value="HISTIDINE KINASE 1"/>
    <property type="match status" value="1"/>
</dbReference>
<dbReference type="PROSITE" id="PS50109">
    <property type="entry name" value="HIS_KIN"/>
    <property type="match status" value="1"/>
</dbReference>
<keyword evidence="11" id="KW-1133">Transmembrane helix</keyword>
<organism evidence="13 14">
    <name type="scientific">Paenibacillus monticola</name>
    <dbReference type="NCBI Taxonomy" id="2666075"/>
    <lineage>
        <taxon>Bacteria</taxon>
        <taxon>Bacillati</taxon>
        <taxon>Bacillota</taxon>
        <taxon>Bacilli</taxon>
        <taxon>Bacillales</taxon>
        <taxon>Paenibacillaceae</taxon>
        <taxon>Paenibacillus</taxon>
    </lineage>
</organism>
<dbReference type="GO" id="GO:0005886">
    <property type="term" value="C:plasma membrane"/>
    <property type="evidence" value="ECO:0007669"/>
    <property type="project" value="UniProtKB-SubCell"/>
</dbReference>
<comment type="caution">
    <text evidence="13">The sequence shown here is derived from an EMBL/GenBank/DDBJ whole genome shotgun (WGS) entry which is preliminary data.</text>
</comment>
<evidence type="ECO:0000256" key="9">
    <source>
        <dbReference type="ARBA" id="ARBA00023012"/>
    </source>
</evidence>
<keyword evidence="5" id="KW-0808">Transferase</keyword>
<dbReference type="InterPro" id="IPR004358">
    <property type="entry name" value="Sig_transdc_His_kin-like_C"/>
</dbReference>
<dbReference type="PANTHER" id="PTHR43711">
    <property type="entry name" value="TWO-COMPONENT HISTIDINE KINASE"/>
    <property type="match status" value="1"/>
</dbReference>
<evidence type="ECO:0000256" key="5">
    <source>
        <dbReference type="ARBA" id="ARBA00022679"/>
    </source>
</evidence>
<name>A0A7X2H622_9BACL</name>
<dbReference type="GO" id="GO:0005524">
    <property type="term" value="F:ATP binding"/>
    <property type="evidence" value="ECO:0007669"/>
    <property type="project" value="UniProtKB-KW"/>
</dbReference>
<proteinExistence type="predicted"/>
<evidence type="ECO:0000313" key="14">
    <source>
        <dbReference type="Proteomes" id="UP000463051"/>
    </source>
</evidence>
<dbReference type="InterPro" id="IPR050736">
    <property type="entry name" value="Sensor_HK_Regulatory"/>
</dbReference>
<dbReference type="RefSeq" id="WP_154119211.1">
    <property type="nucleotide sequence ID" value="NZ_WJXB01000004.1"/>
</dbReference>
<dbReference type="EC" id="2.7.13.3" evidence="3"/>
<evidence type="ECO:0000256" key="11">
    <source>
        <dbReference type="SAM" id="Phobius"/>
    </source>
</evidence>
<protein>
    <recommendedName>
        <fullName evidence="3">histidine kinase</fullName>
        <ecNumber evidence="3">2.7.13.3</ecNumber>
    </recommendedName>
</protein>
<keyword evidence="10 11" id="KW-0472">Membrane</keyword>
<dbReference type="InterPro" id="IPR003661">
    <property type="entry name" value="HisK_dim/P_dom"/>
</dbReference>
<keyword evidence="8" id="KW-0067">ATP-binding</keyword>
<dbReference type="Pfam" id="PF02518">
    <property type="entry name" value="HATPase_c"/>
    <property type="match status" value="1"/>
</dbReference>
<dbReference type="FunFam" id="3.30.565.10:FF:000006">
    <property type="entry name" value="Sensor histidine kinase WalK"/>
    <property type="match status" value="1"/>
</dbReference>
<dbReference type="GO" id="GO:0000155">
    <property type="term" value="F:phosphorelay sensor kinase activity"/>
    <property type="evidence" value="ECO:0007669"/>
    <property type="project" value="InterPro"/>
</dbReference>
<comment type="catalytic activity">
    <reaction evidence="1">
        <text>ATP + protein L-histidine = ADP + protein N-phospho-L-histidine.</text>
        <dbReference type="EC" id="2.7.13.3"/>
    </reaction>
</comment>
<dbReference type="InterPro" id="IPR036097">
    <property type="entry name" value="HisK_dim/P_sf"/>
</dbReference>
<evidence type="ECO:0000256" key="8">
    <source>
        <dbReference type="ARBA" id="ARBA00022840"/>
    </source>
</evidence>
<dbReference type="CDD" id="cd00082">
    <property type="entry name" value="HisKA"/>
    <property type="match status" value="1"/>
</dbReference>
<evidence type="ECO:0000256" key="6">
    <source>
        <dbReference type="ARBA" id="ARBA00022741"/>
    </source>
</evidence>
<evidence type="ECO:0000256" key="10">
    <source>
        <dbReference type="ARBA" id="ARBA00023136"/>
    </source>
</evidence>
<feature type="domain" description="Histidine kinase" evidence="12">
    <location>
        <begin position="134"/>
        <end position="349"/>
    </location>
</feature>
<dbReference type="FunFam" id="1.10.287.130:FF:000001">
    <property type="entry name" value="Two-component sensor histidine kinase"/>
    <property type="match status" value="1"/>
</dbReference>
<dbReference type="AlphaFoldDB" id="A0A7X2H622"/>
<dbReference type="SMART" id="SM00388">
    <property type="entry name" value="HisKA"/>
    <property type="match status" value="1"/>
</dbReference>
<gene>
    <name evidence="13" type="ORF">GJB61_14585</name>
</gene>
<dbReference type="SUPFAM" id="SSF55874">
    <property type="entry name" value="ATPase domain of HSP90 chaperone/DNA topoisomerase II/histidine kinase"/>
    <property type="match status" value="1"/>
</dbReference>
<reference evidence="13 14" key="1">
    <citation type="submission" date="2019-11" db="EMBL/GenBank/DDBJ databases">
        <title>Paenibacillus monticola sp. nov., a novel PGPR strain isolated from mountain sample in China.</title>
        <authorList>
            <person name="Zhao Q."/>
            <person name="Li H.-P."/>
            <person name="Zhang J.-L."/>
        </authorList>
    </citation>
    <scope>NUCLEOTIDE SEQUENCE [LARGE SCALE GENOMIC DNA]</scope>
    <source>
        <strain evidence="13 14">LC-T2</strain>
    </source>
</reference>
<keyword evidence="11" id="KW-0812">Transmembrane</keyword>
<evidence type="ECO:0000256" key="2">
    <source>
        <dbReference type="ARBA" id="ARBA00004651"/>
    </source>
</evidence>
<keyword evidence="4" id="KW-0597">Phosphoprotein</keyword>
<keyword evidence="14" id="KW-1185">Reference proteome</keyword>
<dbReference type="Pfam" id="PF00512">
    <property type="entry name" value="HisKA"/>
    <property type="match status" value="1"/>
</dbReference>
<evidence type="ECO:0000259" key="12">
    <source>
        <dbReference type="PROSITE" id="PS50109"/>
    </source>
</evidence>
<evidence type="ECO:0000256" key="3">
    <source>
        <dbReference type="ARBA" id="ARBA00012438"/>
    </source>
</evidence>
<dbReference type="InterPro" id="IPR003594">
    <property type="entry name" value="HATPase_dom"/>
</dbReference>
<feature type="transmembrane region" description="Helical" evidence="11">
    <location>
        <begin position="46"/>
        <end position="67"/>
    </location>
</feature>
<dbReference type="CDD" id="cd00075">
    <property type="entry name" value="HATPase"/>
    <property type="match status" value="1"/>
</dbReference>
<dbReference type="EMBL" id="WJXB01000004">
    <property type="protein sequence ID" value="MRN54211.1"/>
    <property type="molecule type" value="Genomic_DNA"/>
</dbReference>
<dbReference type="SUPFAM" id="SSF47384">
    <property type="entry name" value="Homodimeric domain of signal transducing histidine kinase"/>
    <property type="match status" value="1"/>
</dbReference>
<keyword evidence="6" id="KW-0547">Nucleotide-binding</keyword>
<evidence type="ECO:0000256" key="7">
    <source>
        <dbReference type="ARBA" id="ARBA00022777"/>
    </source>
</evidence>
<dbReference type="InterPro" id="IPR005467">
    <property type="entry name" value="His_kinase_dom"/>
</dbReference>
<dbReference type="InterPro" id="IPR036890">
    <property type="entry name" value="HATPase_C_sf"/>
</dbReference>
<evidence type="ECO:0000256" key="1">
    <source>
        <dbReference type="ARBA" id="ARBA00000085"/>
    </source>
</evidence>